<dbReference type="Gene3D" id="3.40.850.10">
    <property type="entry name" value="Kinesin motor domain"/>
    <property type="match status" value="2"/>
</dbReference>
<evidence type="ECO:0000259" key="4">
    <source>
        <dbReference type="PROSITE" id="PS50067"/>
    </source>
</evidence>
<feature type="compositionally biased region" description="Low complexity" evidence="3">
    <location>
        <begin position="320"/>
        <end position="332"/>
    </location>
</feature>
<feature type="compositionally biased region" description="Low complexity" evidence="3">
    <location>
        <begin position="145"/>
        <end position="169"/>
    </location>
</feature>
<keyword evidence="1" id="KW-0505">Motor protein</keyword>
<dbReference type="SMART" id="SM00129">
    <property type="entry name" value="KISc"/>
    <property type="match status" value="1"/>
</dbReference>
<dbReference type="GO" id="GO:0003777">
    <property type="term" value="F:microtubule motor activity"/>
    <property type="evidence" value="ECO:0007669"/>
    <property type="project" value="InterPro"/>
</dbReference>
<name>A0A422Q884_9TRYP</name>
<feature type="compositionally biased region" description="Polar residues" evidence="3">
    <location>
        <begin position="277"/>
        <end position="306"/>
    </location>
</feature>
<dbReference type="InterPro" id="IPR027640">
    <property type="entry name" value="Kinesin-like_fam"/>
</dbReference>
<feature type="region of interest" description="Disordered" evidence="3">
    <location>
        <begin position="1445"/>
        <end position="1470"/>
    </location>
</feature>
<dbReference type="OrthoDB" id="266699at2759"/>
<keyword evidence="6" id="KW-1185">Reference proteome</keyword>
<dbReference type="Proteomes" id="UP000284403">
    <property type="component" value="Unassembled WGS sequence"/>
</dbReference>
<dbReference type="GO" id="GO:0005524">
    <property type="term" value="F:ATP binding"/>
    <property type="evidence" value="ECO:0007669"/>
    <property type="project" value="UniProtKB-UniRule"/>
</dbReference>
<dbReference type="RefSeq" id="XP_029231343.1">
    <property type="nucleotide sequence ID" value="XM_029368558.1"/>
</dbReference>
<evidence type="ECO:0000313" key="5">
    <source>
        <dbReference type="EMBL" id="RNF26137.1"/>
    </source>
</evidence>
<dbReference type="PROSITE" id="PS50067">
    <property type="entry name" value="KINESIN_MOTOR_2"/>
    <property type="match status" value="1"/>
</dbReference>
<keyword evidence="1" id="KW-0547">Nucleotide-binding</keyword>
<feature type="compositionally biased region" description="Polar residues" evidence="3">
    <location>
        <begin position="96"/>
        <end position="106"/>
    </location>
</feature>
<comment type="similarity">
    <text evidence="1">Belongs to the TRAFAC class myosin-kinesin ATPase superfamily. Kinesin family.</text>
</comment>
<feature type="coiled-coil region" evidence="2">
    <location>
        <begin position="810"/>
        <end position="840"/>
    </location>
</feature>
<dbReference type="EMBL" id="MKKU01000056">
    <property type="protein sequence ID" value="RNF26137.1"/>
    <property type="molecule type" value="Genomic_DNA"/>
</dbReference>
<feature type="region of interest" description="Disordered" evidence="3">
    <location>
        <begin position="1401"/>
        <end position="1420"/>
    </location>
</feature>
<evidence type="ECO:0000313" key="6">
    <source>
        <dbReference type="Proteomes" id="UP000284403"/>
    </source>
</evidence>
<dbReference type="GO" id="GO:0007018">
    <property type="term" value="P:microtubule-based movement"/>
    <property type="evidence" value="ECO:0007669"/>
    <property type="project" value="InterPro"/>
</dbReference>
<keyword evidence="1" id="KW-0067">ATP-binding</keyword>
<evidence type="ECO:0000256" key="3">
    <source>
        <dbReference type="SAM" id="MobiDB-lite"/>
    </source>
</evidence>
<feature type="binding site" evidence="1">
    <location>
        <begin position="221"/>
        <end position="228"/>
    </location>
    <ligand>
        <name>ATP</name>
        <dbReference type="ChEBI" id="CHEBI:30616"/>
    </ligand>
</feature>
<feature type="compositionally biased region" description="Polar residues" evidence="3">
    <location>
        <begin position="1211"/>
        <end position="1226"/>
    </location>
</feature>
<feature type="region of interest" description="Disordered" evidence="3">
    <location>
        <begin position="1"/>
        <end position="32"/>
    </location>
</feature>
<evidence type="ECO:0000256" key="2">
    <source>
        <dbReference type="SAM" id="Coils"/>
    </source>
</evidence>
<dbReference type="InterPro" id="IPR001752">
    <property type="entry name" value="Kinesin_motor_dom"/>
</dbReference>
<feature type="region of interest" description="Disordered" evidence="3">
    <location>
        <begin position="1211"/>
        <end position="1248"/>
    </location>
</feature>
<comment type="caution">
    <text evidence="5">The sequence shown here is derived from an EMBL/GenBank/DDBJ whole genome shotgun (WGS) entry which is preliminary data.</text>
</comment>
<accession>A0A422Q884</accession>
<organism evidence="5 6">
    <name type="scientific">Trypanosoma conorhini</name>
    <dbReference type="NCBI Taxonomy" id="83891"/>
    <lineage>
        <taxon>Eukaryota</taxon>
        <taxon>Discoba</taxon>
        <taxon>Euglenozoa</taxon>
        <taxon>Kinetoplastea</taxon>
        <taxon>Metakinetoplastina</taxon>
        <taxon>Trypanosomatida</taxon>
        <taxon>Trypanosomatidae</taxon>
        <taxon>Trypanosoma</taxon>
    </lineage>
</organism>
<feature type="region of interest" description="Disordered" evidence="3">
    <location>
        <begin position="1595"/>
        <end position="1619"/>
    </location>
</feature>
<dbReference type="InterPro" id="IPR027417">
    <property type="entry name" value="P-loop_NTPase"/>
</dbReference>
<dbReference type="Pfam" id="PF00225">
    <property type="entry name" value="Kinesin"/>
    <property type="match status" value="2"/>
</dbReference>
<evidence type="ECO:0000256" key="1">
    <source>
        <dbReference type="PROSITE-ProRule" id="PRU00283"/>
    </source>
</evidence>
<dbReference type="GO" id="GO:0005871">
    <property type="term" value="C:kinesin complex"/>
    <property type="evidence" value="ECO:0007669"/>
    <property type="project" value="TreeGrafter"/>
</dbReference>
<feature type="compositionally biased region" description="Acidic residues" evidence="3">
    <location>
        <begin position="1600"/>
        <end position="1609"/>
    </location>
</feature>
<feature type="compositionally biased region" description="Gly residues" evidence="3">
    <location>
        <begin position="1"/>
        <end position="10"/>
    </location>
</feature>
<dbReference type="InterPro" id="IPR036961">
    <property type="entry name" value="Kinesin_motor_dom_sf"/>
</dbReference>
<protein>
    <submittedName>
        <fullName evidence="5">Putative kinesin</fullName>
    </submittedName>
</protein>
<dbReference type="PANTHER" id="PTHR24115">
    <property type="entry name" value="KINESIN-RELATED"/>
    <property type="match status" value="1"/>
</dbReference>
<dbReference type="GO" id="GO:0008017">
    <property type="term" value="F:microtubule binding"/>
    <property type="evidence" value="ECO:0007669"/>
    <property type="project" value="InterPro"/>
</dbReference>
<feature type="region of interest" description="Disordered" evidence="3">
    <location>
        <begin position="274"/>
        <end position="349"/>
    </location>
</feature>
<feature type="domain" description="Kinesin motor" evidence="4">
    <location>
        <begin position="42"/>
        <end position="681"/>
    </location>
</feature>
<dbReference type="GeneID" id="40315231"/>
<sequence length="1648" mass="179793">MYAEDAGGGDPSDEPPAFAGERPGALSPPGRVHLTPRRRVVLPVVHIRARPILPYLGERKEQRHVWCLDHQNLVVRSSKVASARRQTASPVCGSGAPNSAPQSPFASPQLRPHSVSPVRWSELPLARTPFGRQTPRGHRRDASCPRRTSTATPRRGTRPTTPTTQEAAAPNPPGFIRREEHFSFDFIHGEDATQDEVFEESVLDFVDLALLAQNVAIVCYGPTGSGKTYSMMGPARSSALRKRSPVIPSMYNANFFEDRQLYENSNRSKIGTALEPLSNSHRSSSTTVATNASGSAGLGSMTTLTQGAPPPAAAERDEGQQQQQQQEGRGAQSPGRGADAREVVGSPLSSGMSPFDLEFPLYTDACAVPRNEMSLTGLSSGLAESLFVADEVNEAVGLLPRLVLILLERRGETVVLEQEESTARASPAGRSGGVGDRSQDRQRRGRGASLTLQELILYGVELYMDEFHDLLDPAKRLISNVSDIGGLDAFCRNMNSPGAFAAGGAGKRSSGVGGTPFRGGGVPVSSVDDFRRCYKLASRNRVTKGHQRNDTSSRSHAVFILQLQFDLTDSRHAGGEAVAQRVCSYVAMVDLAGSERVKETKVEGAALREAQYINKSISALSAVLLALYQRSSHVPYRDSKLTRLLRPCLESGHVLTLVHVTPCSAEETLRSLKFAELVRHTNVQTHSLANASTEVVSLLEDLRDPHAEERIEAYRRLEVEYVQLCAEMRLAYLSRDTQDVSQQDSLTPAINSAAAWSAGQELSPGQRRAYIIGTLVERQLHRYRAMEDKRMQEAAAEIEREWEFYVESARRSKRQEIEDLQTAVEQLQAVNARLAKENSQPVLRDEHAMDIKRHMRELAAEMTNCAREKLLLREGMRAIDQRIALQADLERCLDEQLRKTQRVEAEAGGNSARLSVDGHVDGEMGEIFHQQHLLSKEMSLLRKEASCFVLGDGIWEGIWARVMRQELLLAISIDLEMLEGILLRPQSLRWVLEANGLTSEAAREAAFPTYSVVRSVKTLLDTFETLKKQAAGHANGAGESEVRRAPLPPIPLALSNGDEVRAAATLVGCYGDEAKMQEVGVRQLAEEGIFCEVTCLSMGVEELVRRRPSATGLMQLTNYKVPWGCLRLVRPPKDASSYCLEFFQRAYTGSDKVRDRRVISIPLAEPQLRLKLHVFEAEGLLYTPAWDDASPAPDTALPLLALELRGVHPATNASAQHHQNGGTSARSRGHAHYNAPPPLDTGGAYNGHGLLPTGAENANSRDFLLTKRLDCGGDLLLPSGCMAACEEGGGCFLLHFPERLFAKATRTEAVECIVAALSGLTLPLFSDASQGCSSSTTDSDTVIGDVRVVTYQHVPYVLLSSEGGPLRGSHATSLPVPRRVGMQLLGYFSATQIRFYFQMDDDNGTSEKSETDSRSPPFSHGRFARSFSTACAMLSRLGTLVPAPSAAGGSVDSEEGGRGKNGGSGAEATEDVDGAESLMQRMQRLFAFRKKTCALVRQQIFDAEDIKAELLYSYSDSELLQGTHIKAVLKEARELIDLQQPRRSTALVLHGPVRATPGLCREMCGTTVPWTLWHWAHRWKALQEAHRLHQALTGAHDVGDDSDSADDSAGDGGGGRLSTVASTVAPRDAAGQSLLAFEELPCFLTCME</sequence>
<proteinExistence type="inferred from homology"/>
<feature type="region of interest" description="Disordered" evidence="3">
    <location>
        <begin position="416"/>
        <end position="446"/>
    </location>
</feature>
<dbReference type="PANTHER" id="PTHR24115:SF991">
    <property type="entry name" value="PUTATIVE-RELATED"/>
    <property type="match status" value="1"/>
</dbReference>
<dbReference type="GO" id="GO:0016887">
    <property type="term" value="F:ATP hydrolysis activity"/>
    <property type="evidence" value="ECO:0007669"/>
    <property type="project" value="TreeGrafter"/>
</dbReference>
<dbReference type="GO" id="GO:0005874">
    <property type="term" value="C:microtubule"/>
    <property type="evidence" value="ECO:0007669"/>
    <property type="project" value="TreeGrafter"/>
</dbReference>
<gene>
    <name evidence="5" type="ORF">Tco025E_01620</name>
</gene>
<dbReference type="SUPFAM" id="SSF52540">
    <property type="entry name" value="P-loop containing nucleoside triphosphate hydrolases"/>
    <property type="match status" value="1"/>
</dbReference>
<keyword evidence="2" id="KW-0175">Coiled coil</keyword>
<feature type="region of interest" description="Disordered" evidence="3">
    <location>
        <begin position="78"/>
        <end position="175"/>
    </location>
</feature>
<reference evidence="5 6" key="1">
    <citation type="journal article" date="2018" name="BMC Genomics">
        <title>Genomic comparison of Trypanosoma conorhini and Trypanosoma rangeli to Trypanosoma cruzi strains of high and low virulence.</title>
        <authorList>
            <person name="Bradwell K.R."/>
            <person name="Koparde V.N."/>
            <person name="Matveyev A.V."/>
            <person name="Serrano M.G."/>
            <person name="Alves J.M."/>
            <person name="Parikh H."/>
            <person name="Huang B."/>
            <person name="Lee V."/>
            <person name="Espinosa-Alvarez O."/>
            <person name="Ortiz P.A."/>
            <person name="Costa-Martins A.G."/>
            <person name="Teixeira M.M."/>
            <person name="Buck G.A."/>
        </authorList>
    </citation>
    <scope>NUCLEOTIDE SEQUENCE [LARGE SCALE GENOMIC DNA]</scope>
    <source>
        <strain evidence="5 6">025E</strain>
    </source>
</reference>